<dbReference type="Proteomes" id="UP000547011">
    <property type="component" value="Unassembled WGS sequence"/>
</dbReference>
<dbReference type="AlphaFoldDB" id="A0A7W6IPS4"/>
<name>A0A7W6IPS4_9HYPH</name>
<evidence type="ECO:0000313" key="1">
    <source>
        <dbReference type="EMBL" id="MBB4053062.1"/>
    </source>
</evidence>
<organism evidence="1 2">
    <name type="scientific">Devosia subaequoris</name>
    <dbReference type="NCBI Taxonomy" id="395930"/>
    <lineage>
        <taxon>Bacteria</taxon>
        <taxon>Pseudomonadati</taxon>
        <taxon>Pseudomonadota</taxon>
        <taxon>Alphaproteobacteria</taxon>
        <taxon>Hyphomicrobiales</taxon>
        <taxon>Devosiaceae</taxon>
        <taxon>Devosia</taxon>
    </lineage>
</organism>
<dbReference type="RefSeq" id="WP_183311850.1">
    <property type="nucleotide sequence ID" value="NZ_JACIEW010000006.1"/>
</dbReference>
<evidence type="ECO:0000313" key="2">
    <source>
        <dbReference type="Proteomes" id="UP000547011"/>
    </source>
</evidence>
<reference evidence="1 2" key="1">
    <citation type="submission" date="2020-08" db="EMBL/GenBank/DDBJ databases">
        <title>Genomic Encyclopedia of Type Strains, Phase IV (KMG-IV): sequencing the most valuable type-strain genomes for metagenomic binning, comparative biology and taxonomic classification.</title>
        <authorList>
            <person name="Goeker M."/>
        </authorList>
    </citation>
    <scope>NUCLEOTIDE SEQUENCE [LARGE SCALE GENOMIC DNA]</scope>
    <source>
        <strain evidence="1 2">DSM 23447</strain>
    </source>
</reference>
<comment type="caution">
    <text evidence="1">The sequence shown here is derived from an EMBL/GenBank/DDBJ whole genome shotgun (WGS) entry which is preliminary data.</text>
</comment>
<protein>
    <recommendedName>
        <fullName evidence="3">DUF2946 domain-containing protein</fullName>
    </recommendedName>
</protein>
<evidence type="ECO:0008006" key="3">
    <source>
        <dbReference type="Google" id="ProtNLM"/>
    </source>
</evidence>
<accession>A0A7W6IPS4</accession>
<sequence length="133" mass="13965">MNSKNNSTAQIMLRETGIAVAVLAIYVLTLLLPLHQAAGLQRDLNAVGYSTLDSWSVCQPLAQDENGDPREAAALNCPATGAAKYQLATLALPAPALSPPVGADIIRFALASSPHQFLLPDHFGQSRAPPVPV</sequence>
<proteinExistence type="predicted"/>
<gene>
    <name evidence="1" type="ORF">GGR20_002718</name>
</gene>
<dbReference type="EMBL" id="JACIEW010000006">
    <property type="protein sequence ID" value="MBB4053062.1"/>
    <property type="molecule type" value="Genomic_DNA"/>
</dbReference>
<keyword evidence="2" id="KW-1185">Reference proteome</keyword>